<dbReference type="InterPro" id="IPR016160">
    <property type="entry name" value="Ald_DH_CS_CYS"/>
</dbReference>
<dbReference type="InterPro" id="IPR015590">
    <property type="entry name" value="Aldehyde_DH_dom"/>
</dbReference>
<accession>A0AAW0D8E6</accession>
<dbReference type="AlphaFoldDB" id="A0AAW0D8E6"/>
<dbReference type="InterPro" id="IPR016162">
    <property type="entry name" value="Ald_DH_N"/>
</dbReference>
<dbReference type="Gene3D" id="3.40.605.10">
    <property type="entry name" value="Aldehyde Dehydrogenase, Chain A, domain 1"/>
    <property type="match status" value="3"/>
</dbReference>
<keyword evidence="7" id="KW-1185">Reference proteome</keyword>
<feature type="domain" description="Aldehyde dehydrogenase" evidence="5">
    <location>
        <begin position="501"/>
        <end position="544"/>
    </location>
</feature>
<evidence type="ECO:0000256" key="2">
    <source>
        <dbReference type="ARBA" id="ARBA00023002"/>
    </source>
</evidence>
<dbReference type="InterPro" id="IPR016163">
    <property type="entry name" value="Ald_DH_C"/>
</dbReference>
<dbReference type="FunFam" id="3.40.309.10:FF:000012">
    <property type="entry name" value="Betaine aldehyde dehydrogenase"/>
    <property type="match status" value="1"/>
</dbReference>
<proteinExistence type="inferred from homology"/>
<evidence type="ECO:0000313" key="6">
    <source>
        <dbReference type="EMBL" id="KAK7047308.1"/>
    </source>
</evidence>
<feature type="active site" evidence="3">
    <location>
        <position position="299"/>
    </location>
</feature>
<dbReference type="FunFam" id="3.40.605.10:FF:000007">
    <property type="entry name" value="NAD/NADP-dependent betaine aldehyde dehydrogenase"/>
    <property type="match status" value="1"/>
</dbReference>
<evidence type="ECO:0000256" key="3">
    <source>
        <dbReference type="PROSITE-ProRule" id="PRU10007"/>
    </source>
</evidence>
<dbReference type="PROSITE" id="PS00687">
    <property type="entry name" value="ALDEHYDE_DEHYDR_GLU"/>
    <property type="match status" value="1"/>
</dbReference>
<evidence type="ECO:0000256" key="4">
    <source>
        <dbReference type="RuleBase" id="RU003345"/>
    </source>
</evidence>
<dbReference type="FunFam" id="3.40.605.10:FF:000026">
    <property type="entry name" value="Aldehyde dehydrogenase, putative"/>
    <property type="match status" value="1"/>
</dbReference>
<dbReference type="PANTHER" id="PTHR11699">
    <property type="entry name" value="ALDEHYDE DEHYDROGENASE-RELATED"/>
    <property type="match status" value="1"/>
</dbReference>
<dbReference type="Pfam" id="PF00171">
    <property type="entry name" value="Aldedh"/>
    <property type="match status" value="3"/>
</dbReference>
<sequence>MPSSFSYEFNTQVYKSKTTFNTGLFINGKFVDGSDGTTIDVVNPTNGQIITKVSEATSKDVDIAVEAAQKAFDTTWGLNAPGAARSKLLTKLAAAMEACADELAALDALDNGKTFGWAQRVDVPFSIELIRYYAGWADKVALFLSHPRTDTKEAFVFSPRFTVKFRKQRKINLPTPVTNLSALSVKSYHLSTRWNLDLILVQVMMMCMKIGPALAAGCTIVLKPSEFTPLSALRMCSIFNEVGFPPGVINIVVGYGHTVGAAISSHMKIEKIAFTGSTLTGRKIMEAAAKSNLKNVTLELGGKSPNVIFNDADLEQAVNWAFWGIYWNHGQACIAGSRIYVQSGIYDDFLRLFTEKTKTIKLGDPFAEDTYQGPQVSQIQYEKIIGYIKSGKEQGATVHYEGKDNIGEGYFINPTIFTDAKPDMKIMQEEIFGPVCCIIKFEDQDGELPFYANDTIYGLGAAVFTQNINTALDVAHKLKAGSVWASFFRIYYIGQRAYFDAYAIQVNCINDVNAGVPFGGFKQSGIGREFGEAAIHNYVAVKAVHVNLGIKM</sequence>
<organism evidence="6 7">
    <name type="scientific">Paramarasmius palmivorus</name>
    <dbReference type="NCBI Taxonomy" id="297713"/>
    <lineage>
        <taxon>Eukaryota</taxon>
        <taxon>Fungi</taxon>
        <taxon>Dikarya</taxon>
        <taxon>Basidiomycota</taxon>
        <taxon>Agaricomycotina</taxon>
        <taxon>Agaricomycetes</taxon>
        <taxon>Agaricomycetidae</taxon>
        <taxon>Agaricales</taxon>
        <taxon>Marasmiineae</taxon>
        <taxon>Marasmiaceae</taxon>
        <taxon>Paramarasmius</taxon>
    </lineage>
</organism>
<dbReference type="InterPro" id="IPR016161">
    <property type="entry name" value="Ald_DH/histidinol_DH"/>
</dbReference>
<evidence type="ECO:0000259" key="5">
    <source>
        <dbReference type="Pfam" id="PF00171"/>
    </source>
</evidence>
<comment type="caution">
    <text evidence="6">The sequence shown here is derived from an EMBL/GenBank/DDBJ whole genome shotgun (WGS) entry which is preliminary data.</text>
</comment>
<dbReference type="PROSITE" id="PS00070">
    <property type="entry name" value="ALDEHYDE_DEHYDR_CYS"/>
    <property type="match status" value="1"/>
</dbReference>
<reference evidence="6 7" key="1">
    <citation type="submission" date="2024-01" db="EMBL/GenBank/DDBJ databases">
        <title>A draft genome for a cacao thread blight-causing isolate of Paramarasmius palmivorus.</title>
        <authorList>
            <person name="Baruah I.K."/>
            <person name="Bukari Y."/>
            <person name="Amoako-Attah I."/>
            <person name="Meinhardt L.W."/>
            <person name="Bailey B.A."/>
            <person name="Cohen S.P."/>
        </authorList>
    </citation>
    <scope>NUCLEOTIDE SEQUENCE [LARGE SCALE GENOMIC DNA]</scope>
    <source>
        <strain evidence="6 7">GH-12</strain>
    </source>
</reference>
<feature type="domain" description="Aldehyde dehydrogenase" evidence="5">
    <location>
        <begin position="30"/>
        <end position="141"/>
    </location>
</feature>
<feature type="domain" description="Aldehyde dehydrogenase" evidence="5">
    <location>
        <begin position="203"/>
        <end position="485"/>
    </location>
</feature>
<dbReference type="SUPFAM" id="SSF53720">
    <property type="entry name" value="ALDH-like"/>
    <property type="match status" value="2"/>
</dbReference>
<dbReference type="InterPro" id="IPR029510">
    <property type="entry name" value="Ald_DH_CS_GLU"/>
</dbReference>
<evidence type="ECO:0000256" key="1">
    <source>
        <dbReference type="ARBA" id="ARBA00009986"/>
    </source>
</evidence>
<comment type="similarity">
    <text evidence="1 4">Belongs to the aldehyde dehydrogenase family.</text>
</comment>
<name>A0AAW0D8E6_9AGAR</name>
<dbReference type="Gene3D" id="3.40.309.10">
    <property type="entry name" value="Aldehyde Dehydrogenase, Chain A, domain 2"/>
    <property type="match status" value="2"/>
</dbReference>
<gene>
    <name evidence="6" type="ORF">VNI00_006539</name>
</gene>
<dbReference type="GO" id="GO:0004030">
    <property type="term" value="F:aldehyde dehydrogenase [NAD(P)+] activity"/>
    <property type="evidence" value="ECO:0007669"/>
    <property type="project" value="UniProtKB-ARBA"/>
</dbReference>
<evidence type="ECO:0000313" key="7">
    <source>
        <dbReference type="Proteomes" id="UP001383192"/>
    </source>
</evidence>
<dbReference type="EMBL" id="JAYKXP010000020">
    <property type="protein sequence ID" value="KAK7047308.1"/>
    <property type="molecule type" value="Genomic_DNA"/>
</dbReference>
<dbReference type="Proteomes" id="UP001383192">
    <property type="component" value="Unassembled WGS sequence"/>
</dbReference>
<protein>
    <recommendedName>
        <fullName evidence="5">Aldehyde dehydrogenase domain-containing protein</fullName>
    </recommendedName>
</protein>
<keyword evidence="2 4" id="KW-0560">Oxidoreductase</keyword>